<keyword evidence="7" id="KW-1185">Reference proteome</keyword>
<keyword evidence="2" id="KW-0472">Membrane</keyword>
<organism evidence="6 7">
    <name type="scientific">Penicillium italicum</name>
    <name type="common">Blue mold</name>
    <dbReference type="NCBI Taxonomy" id="40296"/>
    <lineage>
        <taxon>Eukaryota</taxon>
        <taxon>Fungi</taxon>
        <taxon>Dikarya</taxon>
        <taxon>Ascomycota</taxon>
        <taxon>Pezizomycotina</taxon>
        <taxon>Eurotiomycetes</taxon>
        <taxon>Eurotiomycetidae</taxon>
        <taxon>Eurotiales</taxon>
        <taxon>Aspergillaceae</taxon>
        <taxon>Penicillium</taxon>
    </lineage>
</organism>
<dbReference type="Pfam" id="PF05648">
    <property type="entry name" value="PEX11"/>
    <property type="match status" value="1"/>
</dbReference>
<dbReference type="HOGENOM" id="CLU_396941_0_0_1"/>
<dbReference type="PANTHER" id="PTHR12652">
    <property type="entry name" value="PEROXISOMAL BIOGENESIS FACTOR 11"/>
    <property type="match status" value="1"/>
</dbReference>
<dbReference type="GO" id="GO:0016559">
    <property type="term" value="P:peroxisome fission"/>
    <property type="evidence" value="ECO:0007669"/>
    <property type="project" value="InterPro"/>
</dbReference>
<feature type="compositionally biased region" description="Basic and acidic residues" evidence="5">
    <location>
        <begin position="30"/>
        <end position="39"/>
    </location>
</feature>
<dbReference type="EMBL" id="JQGA01001490">
    <property type="protein sequence ID" value="KGO65576.1"/>
    <property type="molecule type" value="Genomic_DNA"/>
</dbReference>
<protein>
    <submittedName>
        <fullName evidence="6">Peroxisomal biogenesis factor 11</fullName>
    </submittedName>
</protein>
<sequence>MIPSLSGTRHPDATPLIPSRHSNMESPEPSDFRAESQEPRDITEDYDVFSDSATSVASFITTASDESAVEVGPDEGTGFVGGIRRFLRFRHHNNHESASRHGGLGLVRQNAGLAGRHGGLGFRQRVLEFARRQIGRYRHRRMLRRQENALASQQARNTQQNIEDRDALLRRFDNLLAARQARDNQNIEDHNSQYAFELPAFDLLQLPYDPWHAYGSDMSGVFLLQNDSIEGHSLPSSQIQTRADSSVHSAPKFDAADPFDELEAISAMAFLGFGVVTTPPETIRKNHGAEDFDEMGALVVPGCDGGFRGDNEETRAAMMMIRGGGDIQGGVCLPSIACLTRTPSPQTESDEELSTLAPRIIITPPDHGAKWITFTSEIRSNFLKFRASVPLVRFHPPSSKATDVQAGKAPTGSSCAKRQLLAALTTTDVTIRRLDLLLSEANGQERVLATVDYVASMLHHLTASAPWIALQTRLGILARLKGRVPTKSVTPASSKSKFAALSSLASETRYNLRLFGLLPLWIWGAETLKSPPTDRILHALTVLQVISNVIYQLLENVGYLASKGVVSKRFVDKYGGVAKWEIWSTRGWFGHIFFEFFVLWRQSVLRRRRLAAQRAAAGTVETKETKAEDSKAQRLEIRAWRKSMVNNVIWAPLCLHWCVEKGIGIPDSLAGLISFGAGAWSLHDCWAGTAHLKA</sequence>
<comment type="subcellular location">
    <subcellularLocation>
        <location evidence="4">Peroxisome membrane</location>
    </subcellularLocation>
</comment>
<reference evidence="6 7" key="1">
    <citation type="journal article" date="2015" name="Mol. Plant Microbe Interact.">
        <title>Genome, transcriptome, and functional analyses of Penicillium expansum provide new insights into secondary metabolism and pathogenicity.</title>
        <authorList>
            <person name="Ballester A.R."/>
            <person name="Marcet-Houben M."/>
            <person name="Levin E."/>
            <person name="Sela N."/>
            <person name="Selma-Lazaro C."/>
            <person name="Carmona L."/>
            <person name="Wisniewski M."/>
            <person name="Droby S."/>
            <person name="Gonzalez-Candelas L."/>
            <person name="Gabaldon T."/>
        </authorList>
    </citation>
    <scope>NUCLEOTIDE SEQUENCE [LARGE SCALE GENOMIC DNA]</scope>
    <source>
        <strain evidence="6 7">PHI-1</strain>
    </source>
</reference>
<feature type="region of interest" description="Disordered" evidence="5">
    <location>
        <begin position="1"/>
        <end position="39"/>
    </location>
</feature>
<gene>
    <name evidence="6" type="ORF">PITC_018940</name>
</gene>
<name>A0A0A2KFB7_PENIT</name>
<evidence type="ECO:0000313" key="6">
    <source>
        <dbReference type="EMBL" id="KGO65576.1"/>
    </source>
</evidence>
<keyword evidence="1" id="KW-0962">Peroxisome biogenesis</keyword>
<dbReference type="InterPro" id="IPR008733">
    <property type="entry name" value="PEX11"/>
</dbReference>
<keyword evidence="3" id="KW-0576">Peroxisome</keyword>
<dbReference type="OrthoDB" id="10005898at2759"/>
<dbReference type="GO" id="GO:0005778">
    <property type="term" value="C:peroxisomal membrane"/>
    <property type="evidence" value="ECO:0007669"/>
    <property type="project" value="UniProtKB-SubCell"/>
</dbReference>
<evidence type="ECO:0000256" key="1">
    <source>
        <dbReference type="ARBA" id="ARBA00022593"/>
    </source>
</evidence>
<evidence type="ECO:0000256" key="5">
    <source>
        <dbReference type="SAM" id="MobiDB-lite"/>
    </source>
</evidence>
<accession>A0A0A2KFB7</accession>
<evidence type="ECO:0000256" key="4">
    <source>
        <dbReference type="ARBA" id="ARBA00046271"/>
    </source>
</evidence>
<comment type="caution">
    <text evidence="6">The sequence shown here is derived from an EMBL/GenBank/DDBJ whole genome shotgun (WGS) entry which is preliminary data.</text>
</comment>
<evidence type="ECO:0000256" key="2">
    <source>
        <dbReference type="ARBA" id="ARBA00023136"/>
    </source>
</evidence>
<dbReference type="AlphaFoldDB" id="A0A0A2KFB7"/>
<evidence type="ECO:0000313" key="7">
    <source>
        <dbReference type="Proteomes" id="UP000030104"/>
    </source>
</evidence>
<dbReference type="STRING" id="40296.A0A0A2KFB7"/>
<dbReference type="Proteomes" id="UP000030104">
    <property type="component" value="Unassembled WGS sequence"/>
</dbReference>
<dbReference type="PANTHER" id="PTHR12652:SF25">
    <property type="entry name" value="MICROBODY (PEROXISOME) PROLIFERATION PROTEIN PEROXIN 11C (EUROFUNG)"/>
    <property type="match status" value="1"/>
</dbReference>
<proteinExistence type="predicted"/>
<evidence type="ECO:0000256" key="3">
    <source>
        <dbReference type="ARBA" id="ARBA00023140"/>
    </source>
</evidence>